<dbReference type="AlphaFoldDB" id="A0A388KF65"/>
<evidence type="ECO:0000313" key="2">
    <source>
        <dbReference type="EMBL" id="GBG68704.1"/>
    </source>
</evidence>
<dbReference type="EMBL" id="BFEA01000104">
    <property type="protein sequence ID" value="GBG68704.1"/>
    <property type="molecule type" value="Genomic_DNA"/>
</dbReference>
<gene>
    <name evidence="2" type="ORF">CBR_g3246</name>
</gene>
<organism evidence="2 3">
    <name type="scientific">Chara braunii</name>
    <name type="common">Braun's stonewort</name>
    <dbReference type="NCBI Taxonomy" id="69332"/>
    <lineage>
        <taxon>Eukaryota</taxon>
        <taxon>Viridiplantae</taxon>
        <taxon>Streptophyta</taxon>
        <taxon>Charophyceae</taxon>
        <taxon>Charales</taxon>
        <taxon>Characeae</taxon>
        <taxon>Chara</taxon>
    </lineage>
</organism>
<reference evidence="2 3" key="1">
    <citation type="journal article" date="2018" name="Cell">
        <title>The Chara Genome: Secondary Complexity and Implications for Plant Terrestrialization.</title>
        <authorList>
            <person name="Nishiyama T."/>
            <person name="Sakayama H."/>
            <person name="Vries J.D."/>
            <person name="Buschmann H."/>
            <person name="Saint-Marcoux D."/>
            <person name="Ullrich K.K."/>
            <person name="Haas F.B."/>
            <person name="Vanderstraeten L."/>
            <person name="Becker D."/>
            <person name="Lang D."/>
            <person name="Vosolsobe S."/>
            <person name="Rombauts S."/>
            <person name="Wilhelmsson P.K.I."/>
            <person name="Janitza P."/>
            <person name="Kern R."/>
            <person name="Heyl A."/>
            <person name="Rumpler F."/>
            <person name="Villalobos L.I.A.C."/>
            <person name="Clay J.M."/>
            <person name="Skokan R."/>
            <person name="Toyoda A."/>
            <person name="Suzuki Y."/>
            <person name="Kagoshima H."/>
            <person name="Schijlen E."/>
            <person name="Tajeshwar N."/>
            <person name="Catarino B."/>
            <person name="Hetherington A.J."/>
            <person name="Saltykova A."/>
            <person name="Bonnot C."/>
            <person name="Breuninger H."/>
            <person name="Symeonidi A."/>
            <person name="Radhakrishnan G.V."/>
            <person name="Van Nieuwerburgh F."/>
            <person name="Deforce D."/>
            <person name="Chang C."/>
            <person name="Karol K.G."/>
            <person name="Hedrich R."/>
            <person name="Ulvskov P."/>
            <person name="Glockner G."/>
            <person name="Delwiche C.F."/>
            <person name="Petrasek J."/>
            <person name="Van de Peer Y."/>
            <person name="Friml J."/>
            <person name="Beilby M."/>
            <person name="Dolan L."/>
            <person name="Kohara Y."/>
            <person name="Sugano S."/>
            <person name="Fujiyama A."/>
            <person name="Delaux P.-M."/>
            <person name="Quint M."/>
            <person name="TheiBen G."/>
            <person name="Hagemann M."/>
            <person name="Harholt J."/>
            <person name="Dunand C."/>
            <person name="Zachgo S."/>
            <person name="Langdale J."/>
            <person name="Maumus F."/>
            <person name="Straeten D.V.D."/>
            <person name="Gould S.B."/>
            <person name="Rensing S.A."/>
        </authorList>
    </citation>
    <scope>NUCLEOTIDE SEQUENCE [LARGE SCALE GENOMIC DNA]</scope>
    <source>
        <strain evidence="2 3">S276</strain>
    </source>
</reference>
<evidence type="ECO:0000313" key="3">
    <source>
        <dbReference type="Proteomes" id="UP000265515"/>
    </source>
</evidence>
<proteinExistence type="predicted"/>
<dbReference type="Proteomes" id="UP000265515">
    <property type="component" value="Unassembled WGS sequence"/>
</dbReference>
<feature type="compositionally biased region" description="Low complexity" evidence="1">
    <location>
        <begin position="199"/>
        <end position="232"/>
    </location>
</feature>
<sequence>MMEMACSSELQGAAEWFSTVQMSVVRLRQIVAMLRTTVTRRMEPSLSWIQSVHRCMLENIRGLEEGPAPHLEAYTDRLRLRPLRRRCCEELEEGHGLCGTLEEQFFEDDDDIVEGLHNNNVVADDDAEMGSDDNDNRLIYITQSCNINKTNNTKENNELTVAVEQGANNNYTVRAGGMGGGILSLCTLGNGGAFDNDNNNNNSAGDNTPGNDSGCNNNISNNNTAGDNQNNNNKEDDSDSHRVMVQCGISILNAGVIDCCPATWGSLFGFDPLARI</sequence>
<evidence type="ECO:0000256" key="1">
    <source>
        <dbReference type="SAM" id="MobiDB-lite"/>
    </source>
</evidence>
<keyword evidence="3" id="KW-1185">Reference proteome</keyword>
<protein>
    <submittedName>
        <fullName evidence="2">Uncharacterized protein</fullName>
    </submittedName>
</protein>
<name>A0A388KF65_CHABU</name>
<accession>A0A388KF65</accession>
<comment type="caution">
    <text evidence="2">The sequence shown here is derived from an EMBL/GenBank/DDBJ whole genome shotgun (WGS) entry which is preliminary data.</text>
</comment>
<feature type="region of interest" description="Disordered" evidence="1">
    <location>
        <begin position="199"/>
        <end position="239"/>
    </location>
</feature>
<dbReference type="Gramene" id="GBG68704">
    <property type="protein sequence ID" value="GBG68704"/>
    <property type="gene ID" value="CBR_g3246"/>
</dbReference>